<feature type="compositionally biased region" description="Basic residues" evidence="1">
    <location>
        <begin position="1"/>
        <end position="12"/>
    </location>
</feature>
<dbReference type="EMBL" id="KV784357">
    <property type="protein sequence ID" value="OEU18158.1"/>
    <property type="molecule type" value="Genomic_DNA"/>
</dbReference>
<reference evidence="2 3" key="1">
    <citation type="submission" date="2016-09" db="EMBL/GenBank/DDBJ databases">
        <title>Extensive genetic diversity and differential bi-allelic expression allows diatom success in the polar Southern Ocean.</title>
        <authorList>
            <consortium name="DOE Joint Genome Institute"/>
            <person name="Mock T."/>
            <person name="Otillar R.P."/>
            <person name="Strauss J."/>
            <person name="Dupont C."/>
            <person name="Frickenhaus S."/>
            <person name="Maumus F."/>
            <person name="Mcmullan M."/>
            <person name="Sanges R."/>
            <person name="Schmutz J."/>
            <person name="Toseland A."/>
            <person name="Valas R."/>
            <person name="Veluchamy A."/>
            <person name="Ward B.J."/>
            <person name="Allen A."/>
            <person name="Barry K."/>
            <person name="Falciatore A."/>
            <person name="Ferrante M."/>
            <person name="Fortunato A.E."/>
            <person name="Gloeckner G."/>
            <person name="Gruber A."/>
            <person name="Hipkin R."/>
            <person name="Janech M."/>
            <person name="Kroth P."/>
            <person name="Leese F."/>
            <person name="Lindquist E."/>
            <person name="Lyon B.R."/>
            <person name="Martin J."/>
            <person name="Mayer C."/>
            <person name="Parker M."/>
            <person name="Quesneville H."/>
            <person name="Raymond J."/>
            <person name="Uhlig C."/>
            <person name="Valentin K.U."/>
            <person name="Worden A.Z."/>
            <person name="Armbrust E.V."/>
            <person name="Bowler C."/>
            <person name="Green B."/>
            <person name="Moulton V."/>
            <person name="Van Oosterhout C."/>
            <person name="Grigoriev I."/>
        </authorList>
    </citation>
    <scope>NUCLEOTIDE SEQUENCE [LARGE SCALE GENOMIC DNA]</scope>
    <source>
        <strain evidence="2 3">CCMP1102</strain>
    </source>
</reference>
<feature type="region of interest" description="Disordered" evidence="1">
    <location>
        <begin position="1"/>
        <end position="28"/>
    </location>
</feature>
<proteinExistence type="predicted"/>
<dbReference type="KEGG" id="fcy:FRACYDRAFT_238590"/>
<feature type="region of interest" description="Disordered" evidence="1">
    <location>
        <begin position="444"/>
        <end position="473"/>
    </location>
</feature>
<accession>A0A1E7FJ31</accession>
<evidence type="ECO:0000256" key="1">
    <source>
        <dbReference type="SAM" id="MobiDB-lite"/>
    </source>
</evidence>
<dbReference type="InParanoid" id="A0A1E7FJ31"/>
<keyword evidence="3" id="KW-1185">Reference proteome</keyword>
<evidence type="ECO:0000313" key="2">
    <source>
        <dbReference type="EMBL" id="OEU18158.1"/>
    </source>
</evidence>
<protein>
    <submittedName>
        <fullName evidence="2">Uncharacterized protein</fullName>
    </submittedName>
</protein>
<feature type="region of interest" description="Disordered" evidence="1">
    <location>
        <begin position="339"/>
        <end position="360"/>
    </location>
</feature>
<dbReference type="AlphaFoldDB" id="A0A1E7FJ31"/>
<name>A0A1E7FJ31_9STRA</name>
<organism evidence="2 3">
    <name type="scientific">Fragilariopsis cylindrus CCMP1102</name>
    <dbReference type="NCBI Taxonomy" id="635003"/>
    <lineage>
        <taxon>Eukaryota</taxon>
        <taxon>Sar</taxon>
        <taxon>Stramenopiles</taxon>
        <taxon>Ochrophyta</taxon>
        <taxon>Bacillariophyta</taxon>
        <taxon>Bacillariophyceae</taxon>
        <taxon>Bacillariophycidae</taxon>
        <taxon>Bacillariales</taxon>
        <taxon>Bacillariaceae</taxon>
        <taxon>Fragilariopsis</taxon>
    </lineage>
</organism>
<dbReference type="OrthoDB" id="48281at2759"/>
<sequence>MTALKRNKKGRESRHTTTTTTTNQKGNDVGAIMGGGSAVVTLWQFVNDNGNYDYDYYYKSLISIPAAIRTNNKIADVNADDDADFSVNFNINFNTPQIVILAGPHKTASTTIQTFMVQLAGQTVSLEGWSKPLRFIHINTTNNLRPSPTHFKQYHVPHPSNLDWVWPLNSNNRTRNEAVEIAGIKIGRPSKFYAPLLAWITGRRSNKFLDKTKRKRGYNTDTRATQKRVLNYYRDLFQNVWNANTENDNIYEYDGHDNNNNNNIDDGTTPPPIWKKIVFGAEAFDTFVHDLPVDDNGNVGGNGGNNNTSLTGEDLHISPSANKRINLLLDIMPWYDNKNKDTNTNDSSSSNNNNNTRRRPELTLEDIEVVVNYRTPRISHMVSIWHQLGHEKTLQEFLMSPDNGRTSTRRALGRGHYQLNSLGLALQFVRRGIKTTILDMKGVQEKEEAEEEQQQQQQQYGDEDKHNNNESTNNILEIGGLQGVIACDVLKVSNMCNDRGKLMMSIDTKNNGTNEQPDNVAIVDKNKKDDKLERNLTEQQLNDIDEIINDYDCYVWKHLQKYNKKGTLRILYPSKSNIANLYNKTGPCRNSGGTTADDDDNNGKELTFQSMLTKIGNIARVPYNVDDYDSPPPAVVVAEDPTETETN</sequence>
<dbReference type="Proteomes" id="UP000095751">
    <property type="component" value="Unassembled WGS sequence"/>
</dbReference>
<gene>
    <name evidence="2" type="ORF">FRACYDRAFT_238590</name>
</gene>
<evidence type="ECO:0000313" key="3">
    <source>
        <dbReference type="Proteomes" id="UP000095751"/>
    </source>
</evidence>
<feature type="compositionally biased region" description="Low complexity" evidence="1">
    <location>
        <begin position="344"/>
        <end position="355"/>
    </location>
</feature>